<protein>
    <recommendedName>
        <fullName evidence="7">TAFII55 protein conserved region domain-containing protein</fullName>
    </recommendedName>
</protein>
<evidence type="ECO:0000256" key="6">
    <source>
        <dbReference type="SAM" id="MobiDB-lite"/>
    </source>
</evidence>
<proteinExistence type="inferred from homology"/>
<evidence type="ECO:0000256" key="2">
    <source>
        <dbReference type="ARBA" id="ARBA00009368"/>
    </source>
</evidence>
<feature type="region of interest" description="Disordered" evidence="6">
    <location>
        <begin position="467"/>
        <end position="501"/>
    </location>
</feature>
<evidence type="ECO:0000313" key="9">
    <source>
        <dbReference type="Proteomes" id="UP000799291"/>
    </source>
</evidence>
<keyword evidence="4" id="KW-0804">Transcription</keyword>
<dbReference type="PANTHER" id="PTHR12228">
    <property type="entry name" value="TRANSCRIPTION INITIATION FACTOR TFIID 55 KD SUBUNIT-RELATED"/>
    <property type="match status" value="1"/>
</dbReference>
<feature type="compositionally biased region" description="Basic and acidic residues" evidence="6">
    <location>
        <begin position="287"/>
        <end position="300"/>
    </location>
</feature>
<feature type="region of interest" description="Disordered" evidence="6">
    <location>
        <begin position="351"/>
        <end position="372"/>
    </location>
</feature>
<comment type="similarity">
    <text evidence="2">Belongs to the TAF7 family.</text>
</comment>
<gene>
    <name evidence="8" type="ORF">K458DRAFT_419496</name>
</gene>
<dbReference type="CDD" id="cd08047">
    <property type="entry name" value="TAF7"/>
    <property type="match status" value="1"/>
</dbReference>
<dbReference type="Pfam" id="PF04658">
    <property type="entry name" value="TAFII55_N"/>
    <property type="match status" value="1"/>
</dbReference>
<evidence type="ECO:0000313" key="8">
    <source>
        <dbReference type="EMBL" id="KAF2682651.1"/>
    </source>
</evidence>
<evidence type="ECO:0000259" key="7">
    <source>
        <dbReference type="SMART" id="SM01370"/>
    </source>
</evidence>
<evidence type="ECO:0000256" key="5">
    <source>
        <dbReference type="ARBA" id="ARBA00023242"/>
    </source>
</evidence>
<feature type="region of interest" description="Disordered" evidence="6">
    <location>
        <begin position="287"/>
        <end position="306"/>
    </location>
</feature>
<name>A0A6G1IXI1_9PLEO</name>
<evidence type="ECO:0000256" key="4">
    <source>
        <dbReference type="ARBA" id="ARBA00023163"/>
    </source>
</evidence>
<evidence type="ECO:0000256" key="1">
    <source>
        <dbReference type="ARBA" id="ARBA00004123"/>
    </source>
</evidence>
<comment type="subcellular location">
    <subcellularLocation>
        <location evidence="1">Nucleus</location>
    </subcellularLocation>
</comment>
<dbReference type="OrthoDB" id="153872at2759"/>
<feature type="compositionally biased region" description="Acidic residues" evidence="6">
    <location>
        <begin position="356"/>
        <end position="372"/>
    </location>
</feature>
<dbReference type="GO" id="GO:0005669">
    <property type="term" value="C:transcription factor TFIID complex"/>
    <property type="evidence" value="ECO:0007669"/>
    <property type="project" value="InterPro"/>
</dbReference>
<reference evidence="8" key="1">
    <citation type="journal article" date="2020" name="Stud. Mycol.">
        <title>101 Dothideomycetes genomes: a test case for predicting lifestyles and emergence of pathogens.</title>
        <authorList>
            <person name="Haridas S."/>
            <person name="Albert R."/>
            <person name="Binder M."/>
            <person name="Bloem J."/>
            <person name="Labutti K."/>
            <person name="Salamov A."/>
            <person name="Andreopoulos B."/>
            <person name="Baker S."/>
            <person name="Barry K."/>
            <person name="Bills G."/>
            <person name="Bluhm B."/>
            <person name="Cannon C."/>
            <person name="Castanera R."/>
            <person name="Culley D."/>
            <person name="Daum C."/>
            <person name="Ezra D."/>
            <person name="Gonzalez J."/>
            <person name="Henrissat B."/>
            <person name="Kuo A."/>
            <person name="Liang C."/>
            <person name="Lipzen A."/>
            <person name="Lutzoni F."/>
            <person name="Magnuson J."/>
            <person name="Mondo S."/>
            <person name="Nolan M."/>
            <person name="Ohm R."/>
            <person name="Pangilinan J."/>
            <person name="Park H.-J."/>
            <person name="Ramirez L."/>
            <person name="Alfaro M."/>
            <person name="Sun H."/>
            <person name="Tritt A."/>
            <person name="Yoshinaga Y."/>
            <person name="Zwiers L.-H."/>
            <person name="Turgeon B."/>
            <person name="Goodwin S."/>
            <person name="Spatafora J."/>
            <person name="Crous P."/>
            <person name="Grigoriev I."/>
        </authorList>
    </citation>
    <scope>NUCLEOTIDE SEQUENCE</scope>
    <source>
        <strain evidence="8">CBS 122367</strain>
    </source>
</reference>
<sequence length="564" mass="62014">MKIKLKNPLAGAPPAEQPANDAAQPSTPGAGPKIALKLKKANPPPSEAAGGPFGDPPKQKRKYTKKPKDENGQSSSAKPKKRALEDGEEGAPAKRKPKPTLKSLALIQQSDDEDDMPAPPPQPRPSVARTQSVKISLKPKGPVSTKPAGTAILKVKGTGKPPPRPPGVGYDSEADEAEVDPAIESQFILRMVPGPDLDLLRKAVEEKTIGKPQSQGGPGVHFRFLDREGRKTVIIIAGTMYAATMVELPCVIESLKSWNKKDWVKTADVCQMLLVLGKINSEDEIKKYPRPPEVEPDSFRYPHGLTPPMHRVRKRRFRPRKSYLDVERIETNTEKLLEDDNKAEASRYELINSDQESADEASSADEDAQGEDEELFDGQEYMETPQENQIEADADALLEALHNELMGEEDVQIEYTDAQGDNDDLFGDDIGVGNDATKVIQVQAPTTSHEVAMHALAQHANVVIEPESAASTPAAATSNDDDDDDDGDDDDDEEDPEAAAKQQMIEELKEQIQELNKAIQEQEAQRNDTGNVLWKKRIQARIDQQLRDLDVKRTQLQQLGETED</sequence>
<dbReference type="AlphaFoldDB" id="A0A6G1IXI1"/>
<feature type="compositionally biased region" description="Acidic residues" evidence="6">
    <location>
        <begin position="479"/>
        <end position="497"/>
    </location>
</feature>
<dbReference type="InterPro" id="IPR037817">
    <property type="entry name" value="TAF7"/>
</dbReference>
<keyword evidence="3" id="KW-0805">Transcription regulation</keyword>
<feature type="domain" description="TAFII55 protein conserved region" evidence="7">
    <location>
        <begin position="183"/>
        <end position="345"/>
    </location>
</feature>
<accession>A0A6G1IXI1</accession>
<dbReference type="GO" id="GO:0016251">
    <property type="term" value="F:RNA polymerase II general transcription initiation factor activity"/>
    <property type="evidence" value="ECO:0007669"/>
    <property type="project" value="TreeGrafter"/>
</dbReference>
<dbReference type="Proteomes" id="UP000799291">
    <property type="component" value="Unassembled WGS sequence"/>
</dbReference>
<keyword evidence="5" id="KW-0539">Nucleus</keyword>
<dbReference type="PANTHER" id="PTHR12228:SF0">
    <property type="entry name" value="TATA-BOX BINDING PROTEIN ASSOCIATED FACTOR 7"/>
    <property type="match status" value="1"/>
</dbReference>
<feature type="compositionally biased region" description="Low complexity" evidence="6">
    <location>
        <begin position="467"/>
        <end position="478"/>
    </location>
</feature>
<dbReference type="GO" id="GO:0051123">
    <property type="term" value="P:RNA polymerase II preinitiation complex assembly"/>
    <property type="evidence" value="ECO:0007669"/>
    <property type="project" value="TreeGrafter"/>
</dbReference>
<organism evidence="8 9">
    <name type="scientific">Lentithecium fluviatile CBS 122367</name>
    <dbReference type="NCBI Taxonomy" id="1168545"/>
    <lineage>
        <taxon>Eukaryota</taxon>
        <taxon>Fungi</taxon>
        <taxon>Dikarya</taxon>
        <taxon>Ascomycota</taxon>
        <taxon>Pezizomycotina</taxon>
        <taxon>Dothideomycetes</taxon>
        <taxon>Pleosporomycetidae</taxon>
        <taxon>Pleosporales</taxon>
        <taxon>Massarineae</taxon>
        <taxon>Lentitheciaceae</taxon>
        <taxon>Lentithecium</taxon>
    </lineage>
</organism>
<dbReference type="EMBL" id="MU005586">
    <property type="protein sequence ID" value="KAF2682651.1"/>
    <property type="molecule type" value="Genomic_DNA"/>
</dbReference>
<evidence type="ECO:0000256" key="3">
    <source>
        <dbReference type="ARBA" id="ARBA00023015"/>
    </source>
</evidence>
<feature type="region of interest" description="Disordered" evidence="6">
    <location>
        <begin position="1"/>
        <end position="174"/>
    </location>
</feature>
<dbReference type="SMART" id="SM01370">
    <property type="entry name" value="TAFII55_N"/>
    <property type="match status" value="1"/>
</dbReference>
<keyword evidence="9" id="KW-1185">Reference proteome</keyword>
<dbReference type="InterPro" id="IPR006751">
    <property type="entry name" value="TAFII55_prot_cons_reg"/>
</dbReference>